<accession>A0A1I6J071</accession>
<keyword evidence="1" id="KW-0479">Metal-binding</keyword>
<dbReference type="InterPro" id="IPR011051">
    <property type="entry name" value="RmlC_Cupin_sf"/>
</dbReference>
<dbReference type="STRING" id="553469.SAMN04487947_3942"/>
<proteinExistence type="predicted"/>
<dbReference type="Pfam" id="PF07883">
    <property type="entry name" value="Cupin_2"/>
    <property type="match status" value="1"/>
</dbReference>
<evidence type="ECO:0000259" key="2">
    <source>
        <dbReference type="Pfam" id="PF07883"/>
    </source>
</evidence>
<dbReference type="OrthoDB" id="190812at2157"/>
<dbReference type="RefSeq" id="WP_089810867.1">
    <property type="nucleotide sequence ID" value="NZ_FOYT01000005.1"/>
</dbReference>
<dbReference type="Proteomes" id="UP000198531">
    <property type="component" value="Unassembled WGS sequence"/>
</dbReference>
<dbReference type="AlphaFoldDB" id="A0A1I6J071"/>
<gene>
    <name evidence="3" type="ORF">SAMN04487947_3942</name>
</gene>
<feature type="domain" description="Cupin type-2" evidence="2">
    <location>
        <begin position="36"/>
        <end position="121"/>
    </location>
</feature>
<evidence type="ECO:0000313" key="4">
    <source>
        <dbReference type="Proteomes" id="UP000198531"/>
    </source>
</evidence>
<dbReference type="InterPro" id="IPR013096">
    <property type="entry name" value="Cupin_2"/>
</dbReference>
<dbReference type="Gene3D" id="2.60.120.10">
    <property type="entry name" value="Jelly Rolls"/>
    <property type="match status" value="1"/>
</dbReference>
<sequence length="175" mass="18797">MERVAFDAVEPTAYETDAERRGLSTPLATENLSLNHYRLAPGERLAGLHAHPEQEEVFVVLDGEATFEVLGRRVGDAVEEVRGTVAGDVREVTVAAGEAIRFASGEFQAGRNAGESELTVLGVGAPRDGADVRVPKVCPDCGRGDMRPVAGEDGDSLRCPDCETVLEQPPPREEW</sequence>
<keyword evidence="4" id="KW-1185">Reference proteome</keyword>
<protein>
    <submittedName>
        <fullName evidence="3">Uncharacterized conserved protein, cupin superfamily</fullName>
    </submittedName>
</protein>
<evidence type="ECO:0000256" key="1">
    <source>
        <dbReference type="ARBA" id="ARBA00022723"/>
    </source>
</evidence>
<dbReference type="InterPro" id="IPR051610">
    <property type="entry name" value="GPI/OXD"/>
</dbReference>
<name>A0A1I6J071_9EURY</name>
<dbReference type="GO" id="GO:0046872">
    <property type="term" value="F:metal ion binding"/>
    <property type="evidence" value="ECO:0007669"/>
    <property type="project" value="UniProtKB-KW"/>
</dbReference>
<dbReference type="InterPro" id="IPR014710">
    <property type="entry name" value="RmlC-like_jellyroll"/>
</dbReference>
<dbReference type="SUPFAM" id="SSF51182">
    <property type="entry name" value="RmlC-like cupins"/>
    <property type="match status" value="1"/>
</dbReference>
<dbReference type="PANTHER" id="PTHR35848:SF9">
    <property type="entry name" value="SLL1358 PROTEIN"/>
    <property type="match status" value="1"/>
</dbReference>
<dbReference type="EMBL" id="FOYT01000005">
    <property type="protein sequence ID" value="SFR72271.1"/>
    <property type="molecule type" value="Genomic_DNA"/>
</dbReference>
<reference evidence="4" key="1">
    <citation type="submission" date="2016-10" db="EMBL/GenBank/DDBJ databases">
        <authorList>
            <person name="Varghese N."/>
            <person name="Submissions S."/>
        </authorList>
    </citation>
    <scope>NUCLEOTIDE SEQUENCE [LARGE SCALE GENOMIC DNA]</scope>
    <source>
        <strain evidence="4">CGMCC 1.7736</strain>
    </source>
</reference>
<organism evidence="3 4">
    <name type="scientific">Halogeometricum rufum</name>
    <dbReference type="NCBI Taxonomy" id="553469"/>
    <lineage>
        <taxon>Archaea</taxon>
        <taxon>Methanobacteriati</taxon>
        <taxon>Methanobacteriota</taxon>
        <taxon>Stenosarchaea group</taxon>
        <taxon>Halobacteria</taxon>
        <taxon>Halobacteriales</taxon>
        <taxon>Haloferacaceae</taxon>
        <taxon>Halogeometricum</taxon>
    </lineage>
</organism>
<evidence type="ECO:0000313" key="3">
    <source>
        <dbReference type="EMBL" id="SFR72271.1"/>
    </source>
</evidence>
<dbReference type="PANTHER" id="PTHR35848">
    <property type="entry name" value="OXALATE-BINDING PROTEIN"/>
    <property type="match status" value="1"/>
</dbReference>